<dbReference type="InterPro" id="IPR036515">
    <property type="entry name" value="Transposase_17_sf"/>
</dbReference>
<organism evidence="2 3">
    <name type="scientific">Agaribacillus aureus</name>
    <dbReference type="NCBI Taxonomy" id="3051825"/>
    <lineage>
        <taxon>Bacteria</taxon>
        <taxon>Pseudomonadati</taxon>
        <taxon>Bacteroidota</taxon>
        <taxon>Cytophagia</taxon>
        <taxon>Cytophagales</taxon>
        <taxon>Splendidivirgaceae</taxon>
        <taxon>Agaribacillus</taxon>
    </lineage>
</organism>
<dbReference type="Gene3D" id="3.30.70.1290">
    <property type="entry name" value="Transposase IS200-like"/>
    <property type="match status" value="1"/>
</dbReference>
<comment type="caution">
    <text evidence="2">The sequence shown here is derived from an EMBL/GenBank/DDBJ whole genome shotgun (WGS) entry which is preliminary data.</text>
</comment>
<dbReference type="Pfam" id="PF01797">
    <property type="entry name" value="Y1_Tnp"/>
    <property type="match status" value="1"/>
</dbReference>
<dbReference type="RefSeq" id="WP_346761025.1">
    <property type="nucleotide sequence ID" value="NZ_JAUJEB010000007.1"/>
</dbReference>
<dbReference type="InterPro" id="IPR002686">
    <property type="entry name" value="Transposase_17"/>
</dbReference>
<evidence type="ECO:0000259" key="1">
    <source>
        <dbReference type="Pfam" id="PF01797"/>
    </source>
</evidence>
<accession>A0ABT8LFE5</accession>
<dbReference type="Proteomes" id="UP001172083">
    <property type="component" value="Unassembled WGS sequence"/>
</dbReference>
<feature type="domain" description="Transposase IS200-like" evidence="1">
    <location>
        <begin position="25"/>
        <end position="86"/>
    </location>
</feature>
<evidence type="ECO:0000313" key="3">
    <source>
        <dbReference type="Proteomes" id="UP001172083"/>
    </source>
</evidence>
<proteinExistence type="predicted"/>
<sequence>MSTKYKFSRNEIPHFVTLTLIELIDVFSRERYKEVTIDNLNYCIKNKGLKVYAYAIMPNHIHLIIKSWGEQALSKQIRDFEKVYGQSTLLKAKVR</sequence>
<keyword evidence="3" id="KW-1185">Reference proteome</keyword>
<reference evidence="2" key="1">
    <citation type="submission" date="2023-06" db="EMBL/GenBank/DDBJ databases">
        <title>Genomic of Agaribacillus aureum.</title>
        <authorList>
            <person name="Wang G."/>
        </authorList>
    </citation>
    <scope>NUCLEOTIDE SEQUENCE</scope>
    <source>
        <strain evidence="2">BMA12</strain>
    </source>
</reference>
<gene>
    <name evidence="2" type="ORF">QQ020_26655</name>
</gene>
<dbReference type="SUPFAM" id="SSF143422">
    <property type="entry name" value="Transposase IS200-like"/>
    <property type="match status" value="1"/>
</dbReference>
<name>A0ABT8LFE5_9BACT</name>
<evidence type="ECO:0000313" key="2">
    <source>
        <dbReference type="EMBL" id="MDN5215687.1"/>
    </source>
</evidence>
<protein>
    <submittedName>
        <fullName evidence="2">Transposase</fullName>
    </submittedName>
</protein>
<dbReference type="EMBL" id="JAUJEB010000007">
    <property type="protein sequence ID" value="MDN5215687.1"/>
    <property type="molecule type" value="Genomic_DNA"/>
</dbReference>